<reference evidence="1 2" key="2">
    <citation type="submission" date="2018-11" db="EMBL/GenBank/DDBJ databases">
        <authorList>
            <consortium name="Pathogen Informatics"/>
        </authorList>
    </citation>
    <scope>NUCLEOTIDE SEQUENCE [LARGE SCALE GENOMIC DNA]</scope>
    <source>
        <strain evidence="1 2">Egypt</strain>
    </source>
</reference>
<protein>
    <submittedName>
        <fullName evidence="3">PH domain-containing protein</fullName>
    </submittedName>
</protein>
<proteinExistence type="predicted"/>
<name>A0A183ANV7_9TREM</name>
<dbReference type="OrthoDB" id="159395at2759"/>
<dbReference type="WBParaSite" id="ECPE_0000866801-mRNA-1">
    <property type="protein sequence ID" value="ECPE_0000866801-mRNA-1"/>
    <property type="gene ID" value="ECPE_0000866801"/>
</dbReference>
<dbReference type="Proteomes" id="UP000272942">
    <property type="component" value="Unassembled WGS sequence"/>
</dbReference>
<organism evidence="3">
    <name type="scientific">Echinostoma caproni</name>
    <dbReference type="NCBI Taxonomy" id="27848"/>
    <lineage>
        <taxon>Eukaryota</taxon>
        <taxon>Metazoa</taxon>
        <taxon>Spiralia</taxon>
        <taxon>Lophotrochozoa</taxon>
        <taxon>Platyhelminthes</taxon>
        <taxon>Trematoda</taxon>
        <taxon>Digenea</taxon>
        <taxon>Plagiorchiida</taxon>
        <taxon>Echinostomata</taxon>
        <taxon>Echinostomatoidea</taxon>
        <taxon>Echinostomatidae</taxon>
        <taxon>Echinostoma</taxon>
    </lineage>
</organism>
<gene>
    <name evidence="1" type="ORF">ECPE_LOCUS8642</name>
</gene>
<accession>A0A183ANV7</accession>
<dbReference type="EMBL" id="UZAN01046250">
    <property type="protein sequence ID" value="VDP83932.1"/>
    <property type="molecule type" value="Genomic_DNA"/>
</dbReference>
<dbReference type="AlphaFoldDB" id="A0A183ANV7"/>
<sequence length="283" mass="31403">MYFVPCYRFNYKELGYGSLQWNSTFEGILLWKQKSDSRRKKGYEFDSGDPPIVLVARSGPEAEIWCQHIQAAQLSPTLERIAVIRDELRNLTGSDPLDTGAAATQEMKRISPDDEIMGSTDAKGLELSLSCENLTSEFVATEEGPNVHVVVSVCTPPEAGWKRVGTTEVVEGFHLGVVVTMVEKLSSNPLVELPVCDPNNGKALPCRSAALSSGPRLIIRSRKHKPLDEHQAPMDSGLAVLNSVCDNLLSKRYSFLHTLGERMHVVEFMGESKLCFDFPIEYL</sequence>
<reference evidence="3" key="1">
    <citation type="submission" date="2016-06" db="UniProtKB">
        <authorList>
            <consortium name="WormBaseParasite"/>
        </authorList>
    </citation>
    <scope>IDENTIFICATION</scope>
</reference>
<keyword evidence="2" id="KW-1185">Reference proteome</keyword>
<evidence type="ECO:0000313" key="1">
    <source>
        <dbReference type="EMBL" id="VDP83932.1"/>
    </source>
</evidence>
<evidence type="ECO:0000313" key="3">
    <source>
        <dbReference type="WBParaSite" id="ECPE_0000866801-mRNA-1"/>
    </source>
</evidence>
<evidence type="ECO:0000313" key="2">
    <source>
        <dbReference type="Proteomes" id="UP000272942"/>
    </source>
</evidence>